<dbReference type="EMBL" id="NWUJ01000003">
    <property type="protein sequence ID" value="PFH36131.1"/>
    <property type="molecule type" value="Genomic_DNA"/>
</dbReference>
<evidence type="ECO:0000256" key="1">
    <source>
        <dbReference type="ARBA" id="ARBA00038211"/>
    </source>
</evidence>
<name>A0A2A9MIQ2_BESBE</name>
<dbReference type="PANTHER" id="PTHR22603:SF93">
    <property type="entry name" value="RE24176P"/>
    <property type="match status" value="1"/>
</dbReference>
<keyword evidence="3" id="KW-0808">Transferase</keyword>
<comment type="similarity">
    <text evidence="1">Belongs to the choline/ethanolamine kinase family.</text>
</comment>
<dbReference type="PANTHER" id="PTHR22603">
    <property type="entry name" value="CHOLINE/ETHANOALAMINE KINASE"/>
    <property type="match status" value="1"/>
</dbReference>
<dbReference type="Pfam" id="PF01633">
    <property type="entry name" value="Choline_kinase"/>
    <property type="match status" value="2"/>
</dbReference>
<evidence type="ECO:0000313" key="4">
    <source>
        <dbReference type="Proteomes" id="UP000224006"/>
    </source>
</evidence>
<dbReference type="RefSeq" id="XP_029220140.1">
    <property type="nucleotide sequence ID" value="XM_029362774.1"/>
</dbReference>
<reference evidence="3 4" key="1">
    <citation type="submission" date="2017-09" db="EMBL/GenBank/DDBJ databases">
        <title>Genome sequencing of Besnoitia besnoiti strain Bb-Ger1.</title>
        <authorList>
            <person name="Schares G."/>
            <person name="Venepally P."/>
            <person name="Lorenzi H.A."/>
        </authorList>
    </citation>
    <scope>NUCLEOTIDE SEQUENCE [LARGE SCALE GENOMIC DNA]</scope>
    <source>
        <strain evidence="3 4">Bb-Ger1</strain>
    </source>
</reference>
<dbReference type="AlphaFoldDB" id="A0A2A9MIQ2"/>
<dbReference type="GO" id="GO:0006646">
    <property type="term" value="P:phosphatidylethanolamine biosynthetic process"/>
    <property type="evidence" value="ECO:0007669"/>
    <property type="project" value="TreeGrafter"/>
</dbReference>
<dbReference type="STRING" id="94643.A0A2A9MIQ2"/>
<dbReference type="GeneID" id="40309253"/>
<evidence type="ECO:0000313" key="3">
    <source>
        <dbReference type="EMBL" id="PFH36131.1"/>
    </source>
</evidence>
<dbReference type="GO" id="GO:0004103">
    <property type="term" value="F:choline kinase activity"/>
    <property type="evidence" value="ECO:0007669"/>
    <property type="project" value="TreeGrafter"/>
</dbReference>
<feature type="region of interest" description="Disordered" evidence="2">
    <location>
        <begin position="206"/>
        <end position="250"/>
    </location>
</feature>
<dbReference type="Proteomes" id="UP000224006">
    <property type="component" value="Chromosome III"/>
</dbReference>
<keyword evidence="4" id="KW-1185">Reference proteome</keyword>
<organism evidence="3 4">
    <name type="scientific">Besnoitia besnoiti</name>
    <name type="common">Apicomplexan protozoan</name>
    <dbReference type="NCBI Taxonomy" id="94643"/>
    <lineage>
        <taxon>Eukaryota</taxon>
        <taxon>Sar</taxon>
        <taxon>Alveolata</taxon>
        <taxon>Apicomplexa</taxon>
        <taxon>Conoidasida</taxon>
        <taxon>Coccidia</taxon>
        <taxon>Eucoccidiorida</taxon>
        <taxon>Eimeriorina</taxon>
        <taxon>Sarcocystidae</taxon>
        <taxon>Besnoitia</taxon>
    </lineage>
</organism>
<dbReference type="OrthoDB" id="3649325at2759"/>
<dbReference type="InterPro" id="IPR011009">
    <property type="entry name" value="Kinase-like_dom_sf"/>
</dbReference>
<proteinExistence type="inferred from homology"/>
<dbReference type="VEuPathDB" id="ToxoDB:BESB_043230"/>
<dbReference type="GO" id="GO:0004305">
    <property type="term" value="F:ethanolamine kinase activity"/>
    <property type="evidence" value="ECO:0007669"/>
    <property type="project" value="TreeGrafter"/>
</dbReference>
<feature type="compositionally biased region" description="Basic and acidic residues" evidence="2">
    <location>
        <begin position="118"/>
        <end position="138"/>
    </location>
</feature>
<evidence type="ECO:0000256" key="2">
    <source>
        <dbReference type="SAM" id="MobiDB-lite"/>
    </source>
</evidence>
<dbReference type="SUPFAM" id="SSF56112">
    <property type="entry name" value="Protein kinase-like (PK-like)"/>
    <property type="match status" value="2"/>
</dbReference>
<dbReference type="GO" id="GO:0005737">
    <property type="term" value="C:cytoplasm"/>
    <property type="evidence" value="ECO:0007669"/>
    <property type="project" value="TreeGrafter"/>
</dbReference>
<dbReference type="KEGG" id="bbes:BESB_043230"/>
<feature type="region of interest" description="Disordered" evidence="2">
    <location>
        <begin position="118"/>
        <end position="152"/>
    </location>
</feature>
<accession>A0A2A9MIQ2</accession>
<feature type="compositionally biased region" description="Basic and acidic residues" evidence="2">
    <location>
        <begin position="209"/>
        <end position="218"/>
    </location>
</feature>
<gene>
    <name evidence="3" type="ORF">BESB_043230</name>
</gene>
<feature type="compositionally biased region" description="Low complexity" evidence="2">
    <location>
        <begin position="140"/>
        <end position="151"/>
    </location>
</feature>
<comment type="caution">
    <text evidence="3">The sequence shown here is derived from an EMBL/GenBank/DDBJ whole genome shotgun (WGS) entry which is preliminary data.</text>
</comment>
<sequence length="661" mass="72911">MENAVFIGSMPLGKQLGSQPFFRGSRVSLCGQAPAPPTRALLIRRTAILGLVLSCFVARPRASSWHEINASNAFPRVFTIFAAATGAESGSSPGDGSLAAGGGAQAPDPQQILKLVTEKPTEERPLPEDNQARLKDPSDVGDGSDSGLGASAHPRRQFSAAKLQALARCCLKVWDGLPAAAVTVSPLFGGLSNMLFVADADVPAAAAEDEGHPRESDGRKRRQSETQFTYSRDECPCSADDPSKTSQNWDAASAPRRVLIRIYGHTGEELFDASEERHVFKQLGQLGIAPKCLAEFPGGRIEEWIYGRSLTPADLQNDEVQRKLAVLLGDFHQVILPRWSTVRSSNCRWSRQLPAVASKFHEEELERFKTFSRTQCECVFCRIYLWSEFATKGPAAQIARVSQVPPLAASIFQGERTGRPQEGAAPAARGGLGALLSVAERSRFDALGLVAYYQREAEKLENVMLDRMAAELAPTHLETVYGSLDRWMLLSGASPVLAHNDVQENNVMMTTDGKLRFIDFEYSGKNLRSFDIGNLFREMTINYTAAPEYPFFSVNLLDYPSLRVRRHFIAHYLAHLLRAHFPASTGLRGTLTKAIVEHFEVMVELAGLASDLQWAFWSLSKMQTAEPEGEFSHIQYALTRLAMYEQKKDELIRRGVLHGRT</sequence>
<protein>
    <submittedName>
        <fullName evidence="3">Phosphotransferase enzyme family protein</fullName>
    </submittedName>
</protein>
<dbReference type="Gene3D" id="3.90.1200.10">
    <property type="match status" value="1"/>
</dbReference>
<dbReference type="Gene3D" id="3.30.200.20">
    <property type="entry name" value="Phosphorylase Kinase, domain 1"/>
    <property type="match status" value="1"/>
</dbReference>